<proteinExistence type="predicted"/>
<dbReference type="PANTHER" id="PTHR34365">
    <property type="entry name" value="ENOLASE (DUF1399)"/>
    <property type="match status" value="1"/>
</dbReference>
<gene>
    <name evidence="2" type="ORF">INT48_002648</name>
</gene>
<protein>
    <submittedName>
        <fullName evidence="2">Uncharacterized protein</fullName>
    </submittedName>
</protein>
<evidence type="ECO:0000313" key="2">
    <source>
        <dbReference type="EMBL" id="KAG2236835.1"/>
    </source>
</evidence>
<keyword evidence="3" id="KW-1185">Reference proteome</keyword>
<dbReference type="PANTHER" id="PTHR34365:SF7">
    <property type="entry name" value="GLYCINE-RICH DOMAIN-CONTAINING PROTEIN 1"/>
    <property type="match status" value="1"/>
</dbReference>
<feature type="region of interest" description="Disordered" evidence="1">
    <location>
        <begin position="372"/>
        <end position="397"/>
    </location>
</feature>
<accession>A0A8H7SYK1</accession>
<evidence type="ECO:0000313" key="3">
    <source>
        <dbReference type="Proteomes" id="UP000613177"/>
    </source>
</evidence>
<dbReference type="EMBL" id="JAEPRE010000012">
    <property type="protein sequence ID" value="KAG2236835.1"/>
    <property type="molecule type" value="Genomic_DNA"/>
</dbReference>
<evidence type="ECO:0000256" key="1">
    <source>
        <dbReference type="SAM" id="MobiDB-lite"/>
    </source>
</evidence>
<dbReference type="Proteomes" id="UP000613177">
    <property type="component" value="Unassembled WGS sequence"/>
</dbReference>
<sequence length="672" mass="73694">MYLVRAEYRYFKWMYKNKKHRSINQSIPPIDVAFFWQAHLLSPHEAQDKLKKSVEREWTSVMKDEPYDLTRDALIKKGSCAFVTCIVCNSRIRSPWEEYTEWRTDHTIALHCCCCYNAFTVKHVGKANLNHDNASRANAVSGLMINALGRPHKPMFIRQSLRPGREIMSLPFDEGLQPLDEYLKQKEEFQFKSINSSSRKKTIDAIQSTYLCTPYRGSSIDLIQAVARQYKFAVKVTKEINWHAPLGIIRGIRRYTDFLAVIKENKYLTAVPTYEIDLAWHTHMLHHRNYHTMCISLIGKMINHDDAIPEDDLASYVKITDMAWEARNKRLKEARKPPPLPLHGPTSIEEENKANKETKKIGFRNKIKSFIGKTDGSEAKPRNRSIPKSRVSDEPFMSGPRYIKGSYECPPQYTLNEETSVVEINNDSNYEPEKASFHDKRAIREFIDLNNSDETMDATFSNVKNSVYGFIGTSTCGNTEILNQWTTETDESNNAQIVTNSVSPNHSSYTKGGNKSTFVTKRKVYEKVRRKYMSSHNIVRVKKCSHDKSFDWPEIMSVWIKAAELIKEHTTSSSACGGWGNCQQSGGDSFGLTSGCSGGGAYGACGSGGAGVCGGGGGGGSSICGGGGSSACGGGSSACGGGGGGGGGSSACGGGGGGGGSSGCGGGGGGGC</sequence>
<feature type="region of interest" description="Disordered" evidence="1">
    <location>
        <begin position="334"/>
        <end position="359"/>
    </location>
</feature>
<reference evidence="2" key="1">
    <citation type="submission" date="2021-01" db="EMBL/GenBank/DDBJ databases">
        <title>Metabolic potential, ecology and presence of endohyphal bacteria is reflected in genomic diversity of Mucoromycotina.</title>
        <authorList>
            <person name="Muszewska A."/>
            <person name="Okrasinska A."/>
            <person name="Steczkiewicz K."/>
            <person name="Drgas O."/>
            <person name="Orlowska M."/>
            <person name="Perlinska-Lenart U."/>
            <person name="Aleksandrzak-Piekarczyk T."/>
            <person name="Szatraj K."/>
            <person name="Zielenkiewicz U."/>
            <person name="Pilsyk S."/>
            <person name="Malc E."/>
            <person name="Mieczkowski P."/>
            <person name="Kruszewska J.S."/>
            <person name="Biernat P."/>
            <person name="Pawlowska J."/>
        </authorList>
    </citation>
    <scope>NUCLEOTIDE SEQUENCE</scope>
    <source>
        <strain evidence="2">WA0000018081</strain>
    </source>
</reference>
<feature type="compositionally biased region" description="Basic and acidic residues" evidence="1">
    <location>
        <begin position="350"/>
        <end position="359"/>
    </location>
</feature>
<organism evidence="2 3">
    <name type="scientific">Thamnidium elegans</name>
    <dbReference type="NCBI Taxonomy" id="101142"/>
    <lineage>
        <taxon>Eukaryota</taxon>
        <taxon>Fungi</taxon>
        <taxon>Fungi incertae sedis</taxon>
        <taxon>Mucoromycota</taxon>
        <taxon>Mucoromycotina</taxon>
        <taxon>Mucoromycetes</taxon>
        <taxon>Mucorales</taxon>
        <taxon>Mucorineae</taxon>
        <taxon>Mucoraceae</taxon>
        <taxon>Thamnidium</taxon>
    </lineage>
</organism>
<dbReference type="AlphaFoldDB" id="A0A8H7SYK1"/>
<dbReference type="InterPro" id="IPR009836">
    <property type="entry name" value="GRDP-like"/>
</dbReference>
<dbReference type="Pfam" id="PF07173">
    <property type="entry name" value="GRDP-like"/>
    <property type="match status" value="1"/>
</dbReference>
<comment type="caution">
    <text evidence="2">The sequence shown here is derived from an EMBL/GenBank/DDBJ whole genome shotgun (WGS) entry which is preliminary data.</text>
</comment>
<name>A0A8H7SYK1_9FUNG</name>